<dbReference type="PANTHER" id="PTHR19288">
    <property type="entry name" value="4-NITROPHENYLPHOSPHATASE-RELATED"/>
    <property type="match status" value="1"/>
</dbReference>
<dbReference type="InterPro" id="IPR023214">
    <property type="entry name" value="HAD_sf"/>
</dbReference>
<dbReference type="Gene3D" id="3.40.50.1000">
    <property type="entry name" value="HAD superfamily/HAD-like"/>
    <property type="match status" value="1"/>
</dbReference>
<keyword evidence="2" id="KW-1185">Reference proteome</keyword>
<comment type="caution">
    <text evidence="1">The sequence shown here is derived from an EMBL/GenBank/DDBJ whole genome shotgun (WGS) entry which is preliminary data.</text>
</comment>
<proteinExistence type="predicted"/>
<dbReference type="InterPro" id="IPR027706">
    <property type="entry name" value="PGP_Pase"/>
</dbReference>
<accession>A0ABR1KLM5</accession>
<evidence type="ECO:0000313" key="1">
    <source>
        <dbReference type="EMBL" id="KAK7516383.1"/>
    </source>
</evidence>
<dbReference type="Proteomes" id="UP001363622">
    <property type="component" value="Unassembled WGS sequence"/>
</dbReference>
<dbReference type="Pfam" id="PF09419">
    <property type="entry name" value="PGP_phosphatase"/>
    <property type="match status" value="1"/>
</dbReference>
<protein>
    <submittedName>
        <fullName evidence="1">Mitochondrial PGP phosphatase</fullName>
    </submittedName>
</protein>
<name>A0ABR1KLM5_9PEZI</name>
<reference evidence="1 2" key="1">
    <citation type="submission" date="2024-04" db="EMBL/GenBank/DDBJ databases">
        <title>Phyllosticta paracitricarpa is synonymous to the EU quarantine fungus P. citricarpa based on phylogenomic analyses.</title>
        <authorList>
            <consortium name="Lawrence Berkeley National Laboratory"/>
            <person name="Van Ingen-Buijs V.A."/>
            <person name="Van Westerhoven A.C."/>
            <person name="Haridas S."/>
            <person name="Skiadas P."/>
            <person name="Martin F."/>
            <person name="Groenewald J.Z."/>
            <person name="Crous P.W."/>
            <person name="Seidl M.F."/>
        </authorList>
    </citation>
    <scope>NUCLEOTIDE SEQUENCE [LARGE SCALE GENOMIC DNA]</scope>
    <source>
        <strain evidence="1 2">CBS 123371</strain>
    </source>
</reference>
<dbReference type="EMBL" id="JBBPHU010000006">
    <property type="protein sequence ID" value="KAK7516383.1"/>
    <property type="molecule type" value="Genomic_DNA"/>
</dbReference>
<dbReference type="SUPFAM" id="SSF56784">
    <property type="entry name" value="HAD-like"/>
    <property type="match status" value="1"/>
</dbReference>
<organism evidence="1 2">
    <name type="scientific">Phyllosticta citriasiana</name>
    <dbReference type="NCBI Taxonomy" id="595635"/>
    <lineage>
        <taxon>Eukaryota</taxon>
        <taxon>Fungi</taxon>
        <taxon>Dikarya</taxon>
        <taxon>Ascomycota</taxon>
        <taxon>Pezizomycotina</taxon>
        <taxon>Dothideomycetes</taxon>
        <taxon>Dothideomycetes incertae sedis</taxon>
        <taxon>Botryosphaeriales</taxon>
        <taxon>Phyllostictaceae</taxon>
        <taxon>Phyllosticta</taxon>
    </lineage>
</organism>
<sequence>MREFNLSGTWNVLRLLRDPALCLPHYTCATFNNIPIPLSKAFPGQNGEKDADIRAVILDKDNCFATPHTNHVYPKYKEHFAALRAAYPGSKLLIVSNTAGTRSFDADGSHAAQLERDTGVQVLVHNTKKPGCAPEVLSRLLSTPDSGVTAPSQVAVVGDRLFTDVMTANLMGARAVWIRDGVIGRERASMFARIEQRLADFLVRRGWRAPNPVKEVRK</sequence>
<dbReference type="PANTHER" id="PTHR19288:SF25">
    <property type="entry name" value="PHOSPHATIDYLGLYCEROPHOSPHATASE GEP4, MITOCHONDRIAL"/>
    <property type="match status" value="1"/>
</dbReference>
<gene>
    <name evidence="1" type="ORF">IWZ03DRAFT_394381</name>
</gene>
<dbReference type="InterPro" id="IPR036412">
    <property type="entry name" value="HAD-like_sf"/>
</dbReference>
<dbReference type="InterPro" id="IPR010021">
    <property type="entry name" value="PGPP1/Gep4"/>
</dbReference>
<dbReference type="NCBIfam" id="TIGR01668">
    <property type="entry name" value="YqeG_hyp_ppase"/>
    <property type="match status" value="1"/>
</dbReference>
<evidence type="ECO:0000313" key="2">
    <source>
        <dbReference type="Proteomes" id="UP001363622"/>
    </source>
</evidence>